<organism evidence="2 3">
    <name type="scientific">Actinomadura barringtoniae</name>
    <dbReference type="NCBI Taxonomy" id="1427535"/>
    <lineage>
        <taxon>Bacteria</taxon>
        <taxon>Bacillati</taxon>
        <taxon>Actinomycetota</taxon>
        <taxon>Actinomycetes</taxon>
        <taxon>Streptosporangiales</taxon>
        <taxon>Thermomonosporaceae</taxon>
        <taxon>Actinomadura</taxon>
    </lineage>
</organism>
<comment type="caution">
    <text evidence="2">The sequence shown here is derived from an EMBL/GenBank/DDBJ whole genome shotgun (WGS) entry which is preliminary data.</text>
</comment>
<evidence type="ECO:0000313" key="3">
    <source>
        <dbReference type="Proteomes" id="UP000669179"/>
    </source>
</evidence>
<dbReference type="RefSeq" id="WP_208254744.1">
    <property type="nucleotide sequence ID" value="NZ_JAGEOJ010000003.1"/>
</dbReference>
<sequence length="206" mass="23054">MSNETHTVQSRDDHPTTLTCDDAASGPAHPETSAVDTAPTPEKVDEQQPKPCYPTVEAWVTEHFLPMYRRTLGGEYRWCAQWWLHAEAISRLTALWYAWESMRLQGASGIGLWYRDHLDHQLPVLLGARGPFYQCTEQQHLEPHQAITQPVPPDWWASSSPAIDQPTELAEFTDLEPAGGQQVDEPDVSRLSAASGETAEPGEVKR</sequence>
<proteinExistence type="predicted"/>
<feature type="region of interest" description="Disordered" evidence="1">
    <location>
        <begin position="169"/>
        <end position="206"/>
    </location>
</feature>
<dbReference type="Proteomes" id="UP000669179">
    <property type="component" value="Unassembled WGS sequence"/>
</dbReference>
<accession>A0A939T5I5</accession>
<name>A0A939T5I5_9ACTN</name>
<keyword evidence="3" id="KW-1185">Reference proteome</keyword>
<reference evidence="2" key="1">
    <citation type="submission" date="2021-03" db="EMBL/GenBank/DDBJ databases">
        <authorList>
            <person name="Kanchanasin P."/>
            <person name="Saeng-In P."/>
            <person name="Phongsopitanun W."/>
            <person name="Yuki M."/>
            <person name="Kudo T."/>
            <person name="Ohkuma M."/>
            <person name="Tanasupawat S."/>
        </authorList>
    </citation>
    <scope>NUCLEOTIDE SEQUENCE</scope>
    <source>
        <strain evidence="2">GKU 128</strain>
    </source>
</reference>
<gene>
    <name evidence="2" type="ORF">J4573_08595</name>
</gene>
<evidence type="ECO:0000313" key="2">
    <source>
        <dbReference type="EMBL" id="MBO2447142.1"/>
    </source>
</evidence>
<dbReference type="InterPro" id="IPR032584">
    <property type="entry name" value="DUF4913"/>
</dbReference>
<feature type="region of interest" description="Disordered" evidence="1">
    <location>
        <begin position="1"/>
        <end position="50"/>
    </location>
</feature>
<dbReference type="AlphaFoldDB" id="A0A939T5I5"/>
<protein>
    <submittedName>
        <fullName evidence="2">DUF4913 domain-containing protein</fullName>
    </submittedName>
</protein>
<evidence type="ECO:0000256" key="1">
    <source>
        <dbReference type="SAM" id="MobiDB-lite"/>
    </source>
</evidence>
<dbReference type="Pfam" id="PF16259">
    <property type="entry name" value="DUF4913"/>
    <property type="match status" value="1"/>
</dbReference>
<dbReference type="EMBL" id="JAGEOJ010000003">
    <property type="protein sequence ID" value="MBO2447142.1"/>
    <property type="molecule type" value="Genomic_DNA"/>
</dbReference>